<dbReference type="Proteomes" id="UP000245383">
    <property type="component" value="Unassembled WGS sequence"/>
</dbReference>
<keyword evidence="5" id="KW-1185">Reference proteome</keyword>
<reference evidence="4 5" key="1">
    <citation type="journal article" date="2018" name="MBio">
        <title>Comparative Genomics Reveals the Core Gene Toolbox for the Fungus-Insect Symbiosis.</title>
        <authorList>
            <person name="Wang Y."/>
            <person name="Stata M."/>
            <person name="Wang W."/>
            <person name="Stajich J.E."/>
            <person name="White M.M."/>
            <person name="Moncalvo J.M."/>
        </authorList>
    </citation>
    <scope>NUCLEOTIDE SEQUENCE [LARGE SCALE GENOMIC DNA]</scope>
    <source>
        <strain evidence="4 5">SWE-8-4</strain>
    </source>
</reference>
<evidence type="ECO:0000313" key="5">
    <source>
        <dbReference type="Proteomes" id="UP000245383"/>
    </source>
</evidence>
<dbReference type="InterPro" id="IPR038389">
    <property type="entry name" value="PSMG2_sf"/>
</dbReference>
<name>A0A2T9YEE9_9FUNG</name>
<comment type="caution">
    <text evidence="4">The sequence shown here is derived from an EMBL/GenBank/DDBJ whole genome shotgun (WGS) entry which is preliminary data.</text>
</comment>
<dbReference type="AlphaFoldDB" id="A0A2T9YEE9"/>
<comment type="similarity">
    <text evidence="3">Belongs to the PSMG2 family.</text>
</comment>
<dbReference type="GO" id="GO:0005634">
    <property type="term" value="C:nucleus"/>
    <property type="evidence" value="ECO:0007669"/>
    <property type="project" value="TreeGrafter"/>
</dbReference>
<evidence type="ECO:0000256" key="3">
    <source>
        <dbReference type="ARBA" id="ARBA00025745"/>
    </source>
</evidence>
<dbReference type="PANTHER" id="PTHR12970">
    <property type="entry name" value="PROTEASOME ASSEMBLY CHAPERONE 2"/>
    <property type="match status" value="1"/>
</dbReference>
<dbReference type="Pfam" id="PF09754">
    <property type="entry name" value="PAC2"/>
    <property type="match status" value="1"/>
</dbReference>
<dbReference type="PIRSF" id="PIRSF010044">
    <property type="entry name" value="UCP010044"/>
    <property type="match status" value="1"/>
</dbReference>
<evidence type="ECO:0000256" key="2">
    <source>
        <dbReference type="ARBA" id="ARBA00023186"/>
    </source>
</evidence>
<dbReference type="PANTHER" id="PTHR12970:SF1">
    <property type="entry name" value="PROTEASOME ASSEMBLY CHAPERONE 2"/>
    <property type="match status" value="1"/>
</dbReference>
<dbReference type="GO" id="GO:0005829">
    <property type="term" value="C:cytosol"/>
    <property type="evidence" value="ECO:0007669"/>
    <property type="project" value="TreeGrafter"/>
</dbReference>
<protein>
    <recommendedName>
        <fullName evidence="1">Proteasome assembly chaperone 2</fullName>
    </recommendedName>
</protein>
<accession>A0A2T9YEE9</accession>
<dbReference type="GO" id="GO:0043248">
    <property type="term" value="P:proteasome assembly"/>
    <property type="evidence" value="ECO:0007669"/>
    <property type="project" value="TreeGrafter"/>
</dbReference>
<evidence type="ECO:0000256" key="1">
    <source>
        <dbReference type="ARBA" id="ARBA00019186"/>
    </source>
</evidence>
<sequence length="299" mass="33646">MFFKTDVQSKPFSGSTLIIPVVSIGNVPQLAADLIIATEKMQRVGTIDSCYVYSFSSEPAYEHCSNYPTAPIEVYQNIEGSYTIIQFRSPCLKNQKKFLAAQLIDFYKEHCFKDLVFLASSNASFADDSVLSGSKIKAFDICNAKNSELLKNLERCEIPITKIYNKSDLSQLSCARDNSLDLDFNNISLSHNPNNYVDLDFSNKNLSHNPNYFADFINSGFIKHLIKISIDQNIPANAIIMFANEGGKFTFNNIPEAITFASLVNTLLNLLPPSNTTGWTKPLSWKWLHVDNIPQNMFY</sequence>
<dbReference type="Gene3D" id="3.40.50.10900">
    <property type="entry name" value="PAC-like subunit"/>
    <property type="match status" value="2"/>
</dbReference>
<dbReference type="InterPro" id="IPR016562">
    <property type="entry name" value="Proteasome_assmbl_chp_2_euk"/>
</dbReference>
<organism evidence="4 5">
    <name type="scientific">Smittium simulii</name>
    <dbReference type="NCBI Taxonomy" id="133385"/>
    <lineage>
        <taxon>Eukaryota</taxon>
        <taxon>Fungi</taxon>
        <taxon>Fungi incertae sedis</taxon>
        <taxon>Zoopagomycota</taxon>
        <taxon>Kickxellomycotina</taxon>
        <taxon>Harpellomycetes</taxon>
        <taxon>Harpellales</taxon>
        <taxon>Legeriomycetaceae</taxon>
        <taxon>Smittium</taxon>
    </lineage>
</organism>
<evidence type="ECO:0000313" key="4">
    <source>
        <dbReference type="EMBL" id="PVU90685.1"/>
    </source>
</evidence>
<dbReference type="OrthoDB" id="10260712at2759"/>
<dbReference type="EMBL" id="MBFR01000244">
    <property type="protein sequence ID" value="PVU90685.1"/>
    <property type="molecule type" value="Genomic_DNA"/>
</dbReference>
<proteinExistence type="inferred from homology"/>
<dbReference type="STRING" id="133385.A0A2T9YEE9"/>
<dbReference type="InterPro" id="IPR019151">
    <property type="entry name" value="Proteasome_assmbl_chaperone_2"/>
</dbReference>
<gene>
    <name evidence="4" type="ORF">BB561_004775</name>
</gene>
<keyword evidence="2" id="KW-0143">Chaperone</keyword>